<keyword evidence="10" id="KW-0670">Pyruvate</keyword>
<evidence type="ECO:0000256" key="1">
    <source>
        <dbReference type="ARBA" id="ARBA00007317"/>
    </source>
</evidence>
<accession>A0A8J4WIV3</accession>
<dbReference type="EC" id="2.3.1.12" evidence="6"/>
<name>A0A8J4WIV3_9TREM</name>
<comment type="function">
    <text evidence="6">The pyruvate dehydrogenase complex catalyzes the overall conversion of pyruvate to acetyl-CoA and CO(2).</text>
</comment>
<comment type="cofactor">
    <cofactor evidence="6">
        <name>(R)-lipoate</name>
        <dbReference type="ChEBI" id="CHEBI:83088"/>
    </cofactor>
    <text evidence="6">Binds 1 lipoyl cofactor covalently.</text>
</comment>
<dbReference type="InterPro" id="IPR011053">
    <property type="entry name" value="Single_hybrid_motif"/>
</dbReference>
<feature type="domain" description="Peripheral subunit-binding (PSBD)" evidence="9">
    <location>
        <begin position="218"/>
        <end position="259"/>
    </location>
</feature>
<dbReference type="Pfam" id="PF00364">
    <property type="entry name" value="Biotin_lipoyl"/>
    <property type="match status" value="1"/>
</dbReference>
<evidence type="ECO:0000259" key="8">
    <source>
        <dbReference type="PROSITE" id="PS50968"/>
    </source>
</evidence>
<dbReference type="Gene3D" id="2.40.50.100">
    <property type="match status" value="1"/>
</dbReference>
<comment type="subcellular location">
    <subcellularLocation>
        <location evidence="6">Mitochondrion</location>
    </subcellularLocation>
</comment>
<dbReference type="FunFam" id="3.30.559.10:FF:000003">
    <property type="entry name" value="Acetyltransferase component of pyruvate dehydrogenase complex"/>
    <property type="match status" value="1"/>
</dbReference>
<dbReference type="GO" id="GO:0045254">
    <property type="term" value="C:pyruvate dehydrogenase complex"/>
    <property type="evidence" value="ECO:0007669"/>
    <property type="project" value="UniProtKB-UniRule"/>
</dbReference>
<comment type="similarity">
    <text evidence="1 6">Belongs to the 2-oxoacid dehydrogenase family.</text>
</comment>
<evidence type="ECO:0000256" key="7">
    <source>
        <dbReference type="SAM" id="MobiDB-lite"/>
    </source>
</evidence>
<dbReference type="InterPro" id="IPR045257">
    <property type="entry name" value="E2/Pdx1"/>
</dbReference>
<dbReference type="OrthoDB" id="537444at2759"/>
<dbReference type="SUPFAM" id="SSF52777">
    <property type="entry name" value="CoA-dependent acyltransferases"/>
    <property type="match status" value="1"/>
</dbReference>
<dbReference type="GO" id="GO:0006086">
    <property type="term" value="P:pyruvate decarboxylation to acetyl-CoA"/>
    <property type="evidence" value="ECO:0007669"/>
    <property type="project" value="InterPro"/>
</dbReference>
<dbReference type="SUPFAM" id="SSF51230">
    <property type="entry name" value="Single hybrid motif"/>
    <property type="match status" value="1"/>
</dbReference>
<organism evidence="10 11">
    <name type="scientific">Paragonimus heterotremus</name>
    <dbReference type="NCBI Taxonomy" id="100268"/>
    <lineage>
        <taxon>Eukaryota</taxon>
        <taxon>Metazoa</taxon>
        <taxon>Spiralia</taxon>
        <taxon>Lophotrochozoa</taxon>
        <taxon>Platyhelminthes</taxon>
        <taxon>Trematoda</taxon>
        <taxon>Digenea</taxon>
        <taxon>Plagiorchiida</taxon>
        <taxon>Troglotremata</taxon>
        <taxon>Troglotrematidae</taxon>
        <taxon>Paragonimus</taxon>
    </lineage>
</organism>
<evidence type="ECO:0000313" key="10">
    <source>
        <dbReference type="EMBL" id="KAF5402531.1"/>
    </source>
</evidence>
<dbReference type="GO" id="GO:0005739">
    <property type="term" value="C:mitochondrion"/>
    <property type="evidence" value="ECO:0007669"/>
    <property type="project" value="UniProtKB-SubCell"/>
</dbReference>
<dbReference type="InterPro" id="IPR001078">
    <property type="entry name" value="2-oxoacid_DH_actylTfrase"/>
</dbReference>
<evidence type="ECO:0000256" key="4">
    <source>
        <dbReference type="ARBA" id="ARBA00022946"/>
    </source>
</evidence>
<dbReference type="PANTHER" id="PTHR23151">
    <property type="entry name" value="DIHYDROLIPOAMIDE ACETYL/SUCCINYL-TRANSFERASE-RELATED"/>
    <property type="match status" value="1"/>
</dbReference>
<dbReference type="Gene3D" id="4.10.320.10">
    <property type="entry name" value="E3-binding domain"/>
    <property type="match status" value="1"/>
</dbReference>
<evidence type="ECO:0000256" key="5">
    <source>
        <dbReference type="ARBA" id="ARBA00023315"/>
    </source>
</evidence>
<dbReference type="InterPro" id="IPR004167">
    <property type="entry name" value="PSBD"/>
</dbReference>
<comment type="catalytic activity">
    <reaction evidence="6">
        <text>N(6)-[(R)-dihydrolipoyl]-L-lysyl-[protein] + acetyl-CoA = N(6)-[(R)-S(8)-acetyldihydrolipoyl]-L-lysyl-[protein] + CoA</text>
        <dbReference type="Rhea" id="RHEA:17017"/>
        <dbReference type="Rhea" id="RHEA-COMP:10475"/>
        <dbReference type="Rhea" id="RHEA-COMP:10478"/>
        <dbReference type="ChEBI" id="CHEBI:57287"/>
        <dbReference type="ChEBI" id="CHEBI:57288"/>
        <dbReference type="ChEBI" id="CHEBI:83100"/>
        <dbReference type="ChEBI" id="CHEBI:83111"/>
        <dbReference type="EC" id="2.3.1.12"/>
    </reaction>
</comment>
<proteinExistence type="inferred from homology"/>
<gene>
    <name evidence="10" type="ORF">PHET_03929</name>
</gene>
<dbReference type="InterPro" id="IPR023213">
    <property type="entry name" value="CAT-like_dom_sf"/>
</dbReference>
<dbReference type="PROSITE" id="PS00189">
    <property type="entry name" value="LIPOYL"/>
    <property type="match status" value="1"/>
</dbReference>
<dbReference type="EMBL" id="LUCH01001758">
    <property type="protein sequence ID" value="KAF5402531.1"/>
    <property type="molecule type" value="Genomic_DNA"/>
</dbReference>
<protein>
    <recommendedName>
        <fullName evidence="6">Acetyltransferase component of pyruvate dehydrogenase complex</fullName>
        <ecNumber evidence="6">2.3.1.12</ecNumber>
    </recommendedName>
</protein>
<reference evidence="10" key="1">
    <citation type="submission" date="2019-05" db="EMBL/GenBank/DDBJ databases">
        <title>Annotation for the trematode Paragonimus heterotremus.</title>
        <authorList>
            <person name="Choi Y.-J."/>
        </authorList>
    </citation>
    <scope>NUCLEOTIDE SEQUENCE</scope>
    <source>
        <strain evidence="10">LC</strain>
    </source>
</reference>
<sequence>MALRCSRRLFDLRRCVSSCCLQQLYWRQLTSHTYKKIVTHDCVLLKSFDSCCGLQRLSVARFSSYPSHTVIKLPNLSPTMETGTVVSWAKNEGDEVNEGDLLAEIETDKATMSFEASDTGFLAKILAPAGTKDIPVGTPLCVVVEDSASVSAFKNYTPAASDAQAPTPTKAKPQVTEPPKPTSQPPSTTQPPLTAVPPTSAVMAGPQPIATRDGQRVFASPLARKLAAEQGIDLAQLAATKSGTGLRGMFRSADLVGVTSGVPVSSVGAFKDVPVTDQRATMAKRLTDSQISVPHYYLTADIEMDEVLKMRESVNSTLNKPGTKDPNVIKITTNDIIIKAVAVSCLKVPECNSSWLDTSIRQYNTVDVNVAVATPGGLITPIVHGVESKGLLQINQEVRQLAAKAKDNTLQPHEFQGGTFTVSNLGMFGISSFSAIISPPQACLLAVGNTQPQLLPDETTPNGYRTKQVMSVTLCCDHRVVDGAVGATWLAEFKAVLENPTLMLI</sequence>
<dbReference type="PANTHER" id="PTHR23151:SF90">
    <property type="entry name" value="DIHYDROLIPOYLLYSINE-RESIDUE ACETYLTRANSFERASE COMPONENT OF PYRUVATE DEHYDROGENASE COMPLEX, MITOCHONDRIAL-RELATED"/>
    <property type="match status" value="1"/>
</dbReference>
<evidence type="ECO:0000256" key="2">
    <source>
        <dbReference type="ARBA" id="ARBA00022679"/>
    </source>
</evidence>
<dbReference type="PROSITE" id="PS51826">
    <property type="entry name" value="PSBD"/>
    <property type="match status" value="1"/>
</dbReference>
<dbReference type="SUPFAM" id="SSF47005">
    <property type="entry name" value="Peripheral subunit-binding domain of 2-oxo acid dehydrogenase complex"/>
    <property type="match status" value="1"/>
</dbReference>
<dbReference type="CDD" id="cd06849">
    <property type="entry name" value="lipoyl_domain"/>
    <property type="match status" value="1"/>
</dbReference>
<dbReference type="InterPro" id="IPR000089">
    <property type="entry name" value="Biotin_lipoyl"/>
</dbReference>
<dbReference type="Pfam" id="PF00198">
    <property type="entry name" value="2-oxoacid_dh"/>
    <property type="match status" value="1"/>
</dbReference>
<evidence type="ECO:0000256" key="6">
    <source>
        <dbReference type="RuleBase" id="RU361137"/>
    </source>
</evidence>
<dbReference type="InterPro" id="IPR003016">
    <property type="entry name" value="2-oxoA_DH_lipoyl-BS"/>
</dbReference>
<dbReference type="FunFam" id="2.40.50.100:FF:000010">
    <property type="entry name" value="Acetyltransferase component of pyruvate dehydrogenase complex"/>
    <property type="match status" value="1"/>
</dbReference>
<keyword evidence="11" id="KW-1185">Reference proteome</keyword>
<dbReference type="Pfam" id="PF02817">
    <property type="entry name" value="E3_binding"/>
    <property type="match status" value="1"/>
</dbReference>
<dbReference type="InterPro" id="IPR006257">
    <property type="entry name" value="LAT1"/>
</dbReference>
<dbReference type="GO" id="GO:0004742">
    <property type="term" value="F:dihydrolipoyllysine-residue acetyltransferase activity"/>
    <property type="evidence" value="ECO:0007669"/>
    <property type="project" value="UniProtKB-UniRule"/>
</dbReference>
<evidence type="ECO:0000313" key="11">
    <source>
        <dbReference type="Proteomes" id="UP000748531"/>
    </source>
</evidence>
<dbReference type="NCBIfam" id="TIGR01349">
    <property type="entry name" value="PDHac_trf_mito"/>
    <property type="match status" value="1"/>
</dbReference>
<dbReference type="Gene3D" id="3.30.559.10">
    <property type="entry name" value="Chloramphenicol acetyltransferase-like domain"/>
    <property type="match status" value="1"/>
</dbReference>
<comment type="caution">
    <text evidence="10">The sequence shown here is derived from an EMBL/GenBank/DDBJ whole genome shotgun (WGS) entry which is preliminary data.</text>
</comment>
<evidence type="ECO:0000256" key="3">
    <source>
        <dbReference type="ARBA" id="ARBA00022823"/>
    </source>
</evidence>
<feature type="region of interest" description="Disordered" evidence="7">
    <location>
        <begin position="158"/>
        <end position="204"/>
    </location>
</feature>
<evidence type="ECO:0000259" key="9">
    <source>
        <dbReference type="PROSITE" id="PS51826"/>
    </source>
</evidence>
<dbReference type="AlphaFoldDB" id="A0A8J4WIV3"/>
<keyword evidence="2 6" id="KW-0808">Transferase</keyword>
<keyword evidence="3 6" id="KW-0450">Lipoyl</keyword>
<feature type="domain" description="Lipoyl-binding" evidence="8">
    <location>
        <begin position="68"/>
        <end position="144"/>
    </location>
</feature>
<dbReference type="Proteomes" id="UP000748531">
    <property type="component" value="Unassembled WGS sequence"/>
</dbReference>
<keyword evidence="4" id="KW-0809">Transit peptide</keyword>
<dbReference type="PROSITE" id="PS50968">
    <property type="entry name" value="BIOTINYL_LIPOYL"/>
    <property type="match status" value="1"/>
</dbReference>
<dbReference type="InterPro" id="IPR036625">
    <property type="entry name" value="E3-bd_dom_sf"/>
</dbReference>
<keyword evidence="5 6" id="KW-0012">Acyltransferase</keyword>